<organism evidence="11 12">
    <name type="scientific">Chrysophaeum taylorii</name>
    <dbReference type="NCBI Taxonomy" id="2483200"/>
    <lineage>
        <taxon>Eukaryota</taxon>
        <taxon>Sar</taxon>
        <taxon>Stramenopiles</taxon>
        <taxon>Ochrophyta</taxon>
        <taxon>Pelagophyceae</taxon>
        <taxon>Pelagomonadales</taxon>
        <taxon>Pelagomonadaceae</taxon>
        <taxon>Chrysophaeum</taxon>
    </lineage>
</organism>
<name>A0AAD7XLN8_9STRA</name>
<dbReference type="SMART" id="SM01372">
    <property type="entry name" value="E2F_TDP"/>
    <property type="match status" value="1"/>
</dbReference>
<feature type="domain" description="E2F/DP family winged-helix DNA-binding" evidence="10">
    <location>
        <begin position="5"/>
        <end position="73"/>
    </location>
</feature>
<dbReference type="GO" id="GO:0000978">
    <property type="term" value="F:RNA polymerase II cis-regulatory region sequence-specific DNA binding"/>
    <property type="evidence" value="ECO:0007669"/>
    <property type="project" value="InterPro"/>
</dbReference>
<protein>
    <recommendedName>
        <fullName evidence="10">E2F/DP family winged-helix DNA-binding domain-containing protein</fullName>
    </recommendedName>
</protein>
<dbReference type="Gene3D" id="1.10.10.10">
    <property type="entry name" value="Winged helix-like DNA-binding domain superfamily/Winged helix DNA-binding domain"/>
    <property type="match status" value="1"/>
</dbReference>
<dbReference type="SUPFAM" id="SSF144074">
    <property type="entry name" value="E2F-DP heterodimerization region"/>
    <property type="match status" value="1"/>
</dbReference>
<reference evidence="11" key="1">
    <citation type="submission" date="2023-01" db="EMBL/GenBank/DDBJ databases">
        <title>Metagenome sequencing of chrysophaentin producing Chrysophaeum taylorii.</title>
        <authorList>
            <person name="Davison J."/>
            <person name="Bewley C."/>
        </authorList>
    </citation>
    <scope>NUCLEOTIDE SEQUENCE</scope>
    <source>
        <strain evidence="11">NIES-1699</strain>
    </source>
</reference>
<keyword evidence="5 7" id="KW-0804">Transcription</keyword>
<accession>A0AAD7XLN8</accession>
<comment type="similarity">
    <text evidence="2 7">Belongs to the E2F/DP family.</text>
</comment>
<dbReference type="InterPro" id="IPR036390">
    <property type="entry name" value="WH_DNA-bd_sf"/>
</dbReference>
<feature type="compositionally biased region" description="Basic and acidic residues" evidence="9">
    <location>
        <begin position="254"/>
        <end position="265"/>
    </location>
</feature>
<dbReference type="GO" id="GO:0000981">
    <property type="term" value="F:DNA-binding transcription factor activity, RNA polymerase II-specific"/>
    <property type="evidence" value="ECO:0007669"/>
    <property type="project" value="TreeGrafter"/>
</dbReference>
<keyword evidence="6 7" id="KW-0539">Nucleus</keyword>
<dbReference type="PANTHER" id="PTHR12081:SF18">
    <property type="entry name" value="TRANSCRIPTION FACTOR E2F2-RELATED"/>
    <property type="match status" value="1"/>
</dbReference>
<evidence type="ECO:0000256" key="3">
    <source>
        <dbReference type="ARBA" id="ARBA00023015"/>
    </source>
</evidence>
<keyword evidence="3 7" id="KW-0805">Transcription regulation</keyword>
<dbReference type="Gene3D" id="6.10.250.540">
    <property type="match status" value="1"/>
</dbReference>
<dbReference type="AlphaFoldDB" id="A0AAD7XLN8"/>
<evidence type="ECO:0000256" key="6">
    <source>
        <dbReference type="ARBA" id="ARBA00023242"/>
    </source>
</evidence>
<evidence type="ECO:0000256" key="1">
    <source>
        <dbReference type="ARBA" id="ARBA00004123"/>
    </source>
</evidence>
<evidence type="ECO:0000313" key="11">
    <source>
        <dbReference type="EMBL" id="KAJ8604837.1"/>
    </source>
</evidence>
<evidence type="ECO:0000256" key="5">
    <source>
        <dbReference type="ARBA" id="ARBA00023163"/>
    </source>
</evidence>
<proteinExistence type="inferred from homology"/>
<evidence type="ECO:0000259" key="10">
    <source>
        <dbReference type="SMART" id="SM01372"/>
    </source>
</evidence>
<evidence type="ECO:0000256" key="9">
    <source>
        <dbReference type="SAM" id="MobiDB-lite"/>
    </source>
</evidence>
<dbReference type="GO" id="GO:0046983">
    <property type="term" value="F:protein dimerization activity"/>
    <property type="evidence" value="ECO:0007669"/>
    <property type="project" value="InterPro"/>
</dbReference>
<comment type="subcellular location">
    <subcellularLocation>
        <location evidence="1 7">Nucleus</location>
    </subcellularLocation>
</comment>
<dbReference type="Pfam" id="PF16421">
    <property type="entry name" value="E2F_CC-MB"/>
    <property type="match status" value="1"/>
</dbReference>
<feature type="coiled-coil region" evidence="8">
    <location>
        <begin position="75"/>
        <end position="112"/>
    </location>
</feature>
<evidence type="ECO:0000256" key="4">
    <source>
        <dbReference type="ARBA" id="ARBA00023125"/>
    </source>
</evidence>
<keyword evidence="12" id="KW-1185">Reference proteome</keyword>
<gene>
    <name evidence="11" type="ORF">CTAYLR_001050</name>
</gene>
<evidence type="ECO:0000313" key="12">
    <source>
        <dbReference type="Proteomes" id="UP001230188"/>
    </source>
</evidence>
<feature type="compositionally biased region" description="Acidic residues" evidence="9">
    <location>
        <begin position="190"/>
        <end position="205"/>
    </location>
</feature>
<dbReference type="EMBL" id="JAQMWT010000322">
    <property type="protein sequence ID" value="KAJ8604837.1"/>
    <property type="molecule type" value="Genomic_DNA"/>
</dbReference>
<dbReference type="InterPro" id="IPR036388">
    <property type="entry name" value="WH-like_DNA-bd_sf"/>
</dbReference>
<evidence type="ECO:0000256" key="8">
    <source>
        <dbReference type="SAM" id="Coils"/>
    </source>
</evidence>
<sequence>MGDEEDTTTLGTLTKKFVALIKARCACECKEVNLNEAATRLGVQKRRLYDITNVLEGAGLVEKRSKNNVAWVGEMVDDAEDVAELEAELERLEKEEAQLDECILRAEQMRDKFIEDNQAALCVTYEDLVEVFGSSKNIVAVRAPPGATLEMREHDDGRCQVALRSETGPLDLYVLDKPEADRGIEKQPKEDDDDDDDDASSDDDIIVDASDSLGFHGAFEARGGGALKRGSRDTNTEESVVTTVTPAPADGCDDDHPAKRQRTDSPESSSDEPPVVGVPEKPPGTALRPTPHTIKSTRDLSSRAAGCPWSPTNAKPAVSTAAPSFVAAAPKKPPLDKNPPSLTPVLQA</sequence>
<feature type="compositionally biased region" description="Low complexity" evidence="9">
    <location>
        <begin position="266"/>
        <end position="279"/>
    </location>
</feature>
<feature type="region of interest" description="Disordered" evidence="9">
    <location>
        <begin position="219"/>
        <end position="348"/>
    </location>
</feature>
<feature type="compositionally biased region" description="Basic and acidic residues" evidence="9">
    <location>
        <begin position="174"/>
        <end position="189"/>
    </location>
</feature>
<dbReference type="InterPro" id="IPR037241">
    <property type="entry name" value="E2F-DP_heterodim"/>
</dbReference>
<comment type="caution">
    <text evidence="11">The sequence shown here is derived from an EMBL/GenBank/DDBJ whole genome shotgun (WGS) entry which is preliminary data.</text>
</comment>
<keyword evidence="4 7" id="KW-0238">DNA-binding</keyword>
<dbReference type="PANTHER" id="PTHR12081">
    <property type="entry name" value="TRANSCRIPTION FACTOR E2F"/>
    <property type="match status" value="1"/>
</dbReference>
<dbReference type="InterPro" id="IPR032198">
    <property type="entry name" value="E2F_CC-MB"/>
</dbReference>
<dbReference type="FunFam" id="1.10.10.10:FF:000458">
    <property type="entry name" value="E2F-like (Mammalian transcription factor)"/>
    <property type="match status" value="1"/>
</dbReference>
<dbReference type="InterPro" id="IPR015633">
    <property type="entry name" value="E2F"/>
</dbReference>
<dbReference type="GO" id="GO:0090575">
    <property type="term" value="C:RNA polymerase II transcription regulator complex"/>
    <property type="evidence" value="ECO:0007669"/>
    <property type="project" value="TreeGrafter"/>
</dbReference>
<dbReference type="InterPro" id="IPR003316">
    <property type="entry name" value="E2F_WHTH_DNA-bd_dom"/>
</dbReference>
<feature type="region of interest" description="Disordered" evidence="9">
    <location>
        <begin position="170"/>
        <end position="205"/>
    </location>
</feature>
<keyword evidence="8" id="KW-0175">Coiled coil</keyword>
<dbReference type="Proteomes" id="UP001230188">
    <property type="component" value="Unassembled WGS sequence"/>
</dbReference>
<evidence type="ECO:0000256" key="2">
    <source>
        <dbReference type="ARBA" id="ARBA00010940"/>
    </source>
</evidence>
<dbReference type="SUPFAM" id="SSF46785">
    <property type="entry name" value="Winged helix' DNA-binding domain"/>
    <property type="match status" value="1"/>
</dbReference>
<evidence type="ECO:0000256" key="7">
    <source>
        <dbReference type="RuleBase" id="RU003796"/>
    </source>
</evidence>
<dbReference type="Pfam" id="PF02319">
    <property type="entry name" value="WHD_E2F_TDP"/>
    <property type="match status" value="1"/>
</dbReference>